<sequence>MKKLFNVFQNVPSNHFLPCLTELCKLLWGIIRSYHHIVNWHRKSIQVQSKLNFQKDIQQLNNGDTTLENSDTTCSSENKSVNVESEETSNESLFSNDYVMQKLEAGLTRIWNEVQSKICALLTAADLSWYKFDDFLQVLDLVHRLIEIGEEFCGSKSPELQDSVRAKSLEYVSCHHHTTLDELRIFLENEGWEICPVRPSFSILQLREYRFLRSHFHSQVIGVGSEDESTAHSTPVKTDQGCESYFTRYPFSTSGSPFDPSSFADEVQDEDILLDKVH</sequence>
<dbReference type="GO" id="GO:0042147">
    <property type="term" value="P:retrograde transport, endosome to Golgi"/>
    <property type="evidence" value="ECO:0007669"/>
    <property type="project" value="InterPro"/>
</dbReference>
<evidence type="ECO:0000313" key="2">
    <source>
        <dbReference type="Proteomes" id="UP000792457"/>
    </source>
</evidence>
<proteinExistence type="predicted"/>
<dbReference type="GO" id="GO:0000149">
    <property type="term" value="F:SNARE binding"/>
    <property type="evidence" value="ECO:0007669"/>
    <property type="project" value="TreeGrafter"/>
</dbReference>
<protein>
    <submittedName>
        <fullName evidence="1">Uncharacterized protein</fullName>
    </submittedName>
</protein>
<organism evidence="1 2">
    <name type="scientific">Ladona fulva</name>
    <name type="common">Scarce chaser dragonfly</name>
    <name type="synonym">Libellula fulva</name>
    <dbReference type="NCBI Taxonomy" id="123851"/>
    <lineage>
        <taxon>Eukaryota</taxon>
        <taxon>Metazoa</taxon>
        <taxon>Ecdysozoa</taxon>
        <taxon>Arthropoda</taxon>
        <taxon>Hexapoda</taxon>
        <taxon>Insecta</taxon>
        <taxon>Pterygota</taxon>
        <taxon>Palaeoptera</taxon>
        <taxon>Odonata</taxon>
        <taxon>Epiprocta</taxon>
        <taxon>Anisoptera</taxon>
        <taxon>Libelluloidea</taxon>
        <taxon>Libellulidae</taxon>
        <taxon>Ladona</taxon>
    </lineage>
</organism>
<keyword evidence="2" id="KW-1185">Reference proteome</keyword>
<name>A0A8K0K3Z3_LADFU</name>
<comment type="caution">
    <text evidence="1">The sequence shown here is derived from an EMBL/GenBank/DDBJ whole genome shotgun (WGS) entry which is preliminary data.</text>
</comment>
<dbReference type="InterPro" id="IPR040047">
    <property type="entry name" value="VPS50"/>
</dbReference>
<reference evidence="1" key="2">
    <citation type="submission" date="2017-10" db="EMBL/GenBank/DDBJ databases">
        <title>Ladona fulva Genome sequencing and assembly.</title>
        <authorList>
            <person name="Murali S."/>
            <person name="Richards S."/>
            <person name="Bandaranaike D."/>
            <person name="Bellair M."/>
            <person name="Blankenburg K."/>
            <person name="Chao H."/>
            <person name="Dinh H."/>
            <person name="Doddapaneni H."/>
            <person name="Dugan-Rocha S."/>
            <person name="Elkadiri S."/>
            <person name="Gnanaolivu R."/>
            <person name="Hernandez B."/>
            <person name="Skinner E."/>
            <person name="Javaid M."/>
            <person name="Lee S."/>
            <person name="Li M."/>
            <person name="Ming W."/>
            <person name="Munidasa M."/>
            <person name="Muniz J."/>
            <person name="Nguyen L."/>
            <person name="Hughes D."/>
            <person name="Osuji N."/>
            <person name="Pu L.-L."/>
            <person name="Puazo M."/>
            <person name="Qu C."/>
            <person name="Quiroz J."/>
            <person name="Raj R."/>
            <person name="Weissenberger G."/>
            <person name="Xin Y."/>
            <person name="Zou X."/>
            <person name="Han Y."/>
            <person name="Worley K."/>
            <person name="Muzny D."/>
            <person name="Gibbs R."/>
        </authorList>
    </citation>
    <scope>NUCLEOTIDE SEQUENCE</scope>
    <source>
        <strain evidence="1">Sampled in the wild</strain>
    </source>
</reference>
<dbReference type="GO" id="GO:0032456">
    <property type="term" value="P:endocytic recycling"/>
    <property type="evidence" value="ECO:0007669"/>
    <property type="project" value="InterPro"/>
</dbReference>
<dbReference type="GO" id="GO:1990745">
    <property type="term" value="C:EARP complex"/>
    <property type="evidence" value="ECO:0007669"/>
    <property type="project" value="InterPro"/>
</dbReference>
<feature type="non-terminal residue" evidence="1">
    <location>
        <position position="1"/>
    </location>
</feature>
<gene>
    <name evidence="1" type="ORF">J437_LFUL003995</name>
</gene>
<dbReference type="EMBL" id="KZ308316">
    <property type="protein sequence ID" value="KAG8227262.1"/>
    <property type="molecule type" value="Genomic_DNA"/>
</dbReference>
<dbReference type="PANTHER" id="PTHR13258:SF0">
    <property type="entry name" value="SYNDETIN"/>
    <property type="match status" value="1"/>
</dbReference>
<dbReference type="OrthoDB" id="10263345at2759"/>
<dbReference type="GO" id="GO:0005829">
    <property type="term" value="C:cytosol"/>
    <property type="evidence" value="ECO:0007669"/>
    <property type="project" value="GOC"/>
</dbReference>
<dbReference type="PANTHER" id="PTHR13258">
    <property type="entry name" value="SYNDETIN"/>
    <property type="match status" value="1"/>
</dbReference>
<accession>A0A8K0K3Z3</accession>
<dbReference type="AlphaFoldDB" id="A0A8K0K3Z3"/>
<reference evidence="1" key="1">
    <citation type="submission" date="2013-04" db="EMBL/GenBank/DDBJ databases">
        <authorList>
            <person name="Qu J."/>
            <person name="Murali S.C."/>
            <person name="Bandaranaike D."/>
            <person name="Bellair M."/>
            <person name="Blankenburg K."/>
            <person name="Chao H."/>
            <person name="Dinh H."/>
            <person name="Doddapaneni H."/>
            <person name="Downs B."/>
            <person name="Dugan-Rocha S."/>
            <person name="Elkadiri S."/>
            <person name="Gnanaolivu R.D."/>
            <person name="Hernandez B."/>
            <person name="Javaid M."/>
            <person name="Jayaseelan J.C."/>
            <person name="Lee S."/>
            <person name="Li M."/>
            <person name="Ming W."/>
            <person name="Munidasa M."/>
            <person name="Muniz J."/>
            <person name="Nguyen L."/>
            <person name="Ongeri F."/>
            <person name="Osuji N."/>
            <person name="Pu L.-L."/>
            <person name="Puazo M."/>
            <person name="Qu C."/>
            <person name="Quiroz J."/>
            <person name="Raj R."/>
            <person name="Weissenberger G."/>
            <person name="Xin Y."/>
            <person name="Zou X."/>
            <person name="Han Y."/>
            <person name="Richards S."/>
            <person name="Worley K."/>
            <person name="Muzny D."/>
            <person name="Gibbs R."/>
        </authorList>
    </citation>
    <scope>NUCLEOTIDE SEQUENCE</scope>
    <source>
        <strain evidence="1">Sampled in the wild</strain>
    </source>
</reference>
<evidence type="ECO:0000313" key="1">
    <source>
        <dbReference type="EMBL" id="KAG8227262.1"/>
    </source>
</evidence>
<dbReference type="Proteomes" id="UP000792457">
    <property type="component" value="Unassembled WGS sequence"/>
</dbReference>